<dbReference type="PRINTS" id="PR00081">
    <property type="entry name" value="GDHRDH"/>
</dbReference>
<dbReference type="InterPro" id="IPR037950">
    <property type="entry name" value="PgdA-like"/>
</dbReference>
<dbReference type="GeneID" id="28946591"/>
<dbReference type="GO" id="GO:0005975">
    <property type="term" value="P:carbohydrate metabolic process"/>
    <property type="evidence" value="ECO:0007669"/>
    <property type="project" value="InterPro"/>
</dbReference>
<dbReference type="Gene3D" id="3.40.50.720">
    <property type="entry name" value="NAD(P)-binding Rossmann-like Domain"/>
    <property type="match status" value="1"/>
</dbReference>
<proteinExistence type="predicted"/>
<gene>
    <name evidence="2" type="ORF">FOXG_04550</name>
</gene>
<dbReference type="AlphaFoldDB" id="A0A0J9UQN2"/>
<dbReference type="InterPro" id="IPR011330">
    <property type="entry name" value="Glyco_hydro/deAcase_b/a-brl"/>
</dbReference>
<protein>
    <submittedName>
        <fullName evidence="2">Glucose 1-dehydrogenase</fullName>
    </submittedName>
</protein>
<dbReference type="KEGG" id="fox:FOXG_04550"/>
<dbReference type="SUPFAM" id="SSF88713">
    <property type="entry name" value="Glycoside hydrolase/deacetylase"/>
    <property type="match status" value="1"/>
</dbReference>
<dbReference type="CDD" id="cd05233">
    <property type="entry name" value="SDR_c"/>
    <property type="match status" value="1"/>
</dbReference>
<dbReference type="InterPro" id="IPR002509">
    <property type="entry name" value="NODB_dom"/>
</dbReference>
<dbReference type="Proteomes" id="UP000009097">
    <property type="component" value="Unassembled WGS sequence"/>
</dbReference>
<feature type="domain" description="NodB homology" evidence="1">
    <location>
        <begin position="302"/>
        <end position="493"/>
    </location>
</feature>
<organism evidence="2 3">
    <name type="scientific">Fusarium oxysporum f. sp. lycopersici (strain 4287 / CBS 123668 / FGSC 9935 / NRRL 34936)</name>
    <name type="common">Fusarium vascular wilt of tomato</name>
    <dbReference type="NCBI Taxonomy" id="426428"/>
    <lineage>
        <taxon>Eukaryota</taxon>
        <taxon>Fungi</taxon>
        <taxon>Dikarya</taxon>
        <taxon>Ascomycota</taxon>
        <taxon>Pezizomycotina</taxon>
        <taxon>Sordariomycetes</taxon>
        <taxon>Hypocreomycetidae</taxon>
        <taxon>Hypocreales</taxon>
        <taxon>Nectriaceae</taxon>
        <taxon>Fusarium</taxon>
        <taxon>Fusarium oxysporum species complex</taxon>
    </lineage>
</organism>
<dbReference type="PROSITE" id="PS51677">
    <property type="entry name" value="NODB"/>
    <property type="match status" value="1"/>
</dbReference>
<reference evidence="2" key="1">
    <citation type="submission" date="2007-04" db="EMBL/GenBank/DDBJ databases">
        <authorList>
            <consortium name="The Broad Institute Genome Sequencing Platform"/>
            <person name="Birren B."/>
            <person name="Lander E."/>
            <person name="Galagan J."/>
            <person name="Nusbaum C."/>
            <person name="Devon K."/>
            <person name="Ma L.-J."/>
            <person name="Jaffe D."/>
            <person name="Butler J."/>
            <person name="Alvarez P."/>
            <person name="Gnerre S."/>
            <person name="Grabherr M."/>
            <person name="Kleber M."/>
            <person name="Mauceli E."/>
            <person name="Brockman W."/>
            <person name="MacCallum I.A."/>
            <person name="Young S."/>
            <person name="LaButti K."/>
            <person name="DeCaprio D."/>
            <person name="Crawford M."/>
            <person name="Koehrsen M."/>
            <person name="Engels R."/>
            <person name="Montgomery P."/>
            <person name="Pearson M."/>
            <person name="Howarth C."/>
            <person name="Larson L."/>
            <person name="White J."/>
            <person name="O'Leary S."/>
            <person name="Kodira C."/>
            <person name="Zeng Q."/>
            <person name="Yandava C."/>
            <person name="Alvarado L."/>
            <person name="Kistler C."/>
            <person name="Shim W.-B."/>
            <person name="Kang S."/>
            <person name="Woloshuk C."/>
        </authorList>
    </citation>
    <scope>NUCLEOTIDE SEQUENCE</scope>
    <source>
        <strain evidence="2">4287</strain>
    </source>
</reference>
<dbReference type="SUPFAM" id="SSF51735">
    <property type="entry name" value="NAD(P)-binding Rossmann-fold domains"/>
    <property type="match status" value="1"/>
</dbReference>
<dbReference type="Pfam" id="PF13561">
    <property type="entry name" value="adh_short_C2"/>
    <property type="match status" value="1"/>
</dbReference>
<dbReference type="CDD" id="cd10938">
    <property type="entry name" value="CE4_HpPgdA_like"/>
    <property type="match status" value="1"/>
</dbReference>
<dbReference type="GO" id="GO:0016810">
    <property type="term" value="F:hydrolase activity, acting on carbon-nitrogen (but not peptide) bonds"/>
    <property type="evidence" value="ECO:0007669"/>
    <property type="project" value="InterPro"/>
</dbReference>
<dbReference type="RefSeq" id="XP_018239318.1">
    <property type="nucleotide sequence ID" value="XM_018382581.1"/>
</dbReference>
<name>A0A0J9UQN2_FUSO4</name>
<evidence type="ECO:0000259" key="1">
    <source>
        <dbReference type="PROSITE" id="PS51677"/>
    </source>
</evidence>
<dbReference type="PANTHER" id="PTHR47561">
    <property type="entry name" value="POLYSACCHARIDE DEACETYLASE FAMILY PROTEIN (AFU_ORTHOLOGUE AFUA_6G05030)"/>
    <property type="match status" value="1"/>
</dbReference>
<dbReference type="Gene3D" id="3.20.20.370">
    <property type="entry name" value="Glycoside hydrolase/deacetylase"/>
    <property type="match status" value="1"/>
</dbReference>
<dbReference type="PANTHER" id="PTHR47561:SF2">
    <property type="entry name" value="HYPOTHETICAL POLYSACCHARIDE DEACETYLASE (EUROFUNG)"/>
    <property type="match status" value="1"/>
</dbReference>
<dbReference type="Pfam" id="PF01522">
    <property type="entry name" value="Polysacc_deac_1"/>
    <property type="match status" value="1"/>
</dbReference>
<dbReference type="InterPro" id="IPR002347">
    <property type="entry name" value="SDR_fam"/>
</dbReference>
<dbReference type="VEuPathDB" id="FungiDB:FOXG_04550"/>
<accession>A0A0J9UQN2</accession>
<reference evidence="2" key="2">
    <citation type="journal article" date="2010" name="Nature">
        <title>Comparative genomics reveals mobile pathogenicity chromosomes in Fusarium.</title>
        <authorList>
            <person name="Ma L.J."/>
            <person name="van der Does H.C."/>
            <person name="Borkovich K.A."/>
            <person name="Coleman J.J."/>
            <person name="Daboussi M.J."/>
            <person name="Di Pietro A."/>
            <person name="Dufresne M."/>
            <person name="Freitag M."/>
            <person name="Grabherr M."/>
            <person name="Henrissat B."/>
            <person name="Houterman P.M."/>
            <person name="Kang S."/>
            <person name="Shim W.B."/>
            <person name="Woloshuk C."/>
            <person name="Xie X."/>
            <person name="Xu J.R."/>
            <person name="Antoniw J."/>
            <person name="Baker S.E."/>
            <person name="Bluhm B.H."/>
            <person name="Breakspear A."/>
            <person name="Brown D.W."/>
            <person name="Butchko R.A."/>
            <person name="Chapman S."/>
            <person name="Coulson R."/>
            <person name="Coutinho P.M."/>
            <person name="Danchin E.G."/>
            <person name="Diener A."/>
            <person name="Gale L.R."/>
            <person name="Gardiner D.M."/>
            <person name="Goff S."/>
            <person name="Hammond-Kosack K.E."/>
            <person name="Hilburn K."/>
            <person name="Hua-Van A."/>
            <person name="Jonkers W."/>
            <person name="Kazan K."/>
            <person name="Kodira C.D."/>
            <person name="Koehrsen M."/>
            <person name="Kumar L."/>
            <person name="Lee Y.H."/>
            <person name="Li L."/>
            <person name="Manners J.M."/>
            <person name="Miranda-Saavedra D."/>
            <person name="Mukherjee M."/>
            <person name="Park G."/>
            <person name="Park J."/>
            <person name="Park S.Y."/>
            <person name="Proctor R.H."/>
            <person name="Regev A."/>
            <person name="Ruiz-Roldan M.C."/>
            <person name="Sain D."/>
            <person name="Sakthikumar S."/>
            <person name="Sykes S."/>
            <person name="Schwartz D.C."/>
            <person name="Turgeon B.G."/>
            <person name="Wapinski I."/>
            <person name="Yoder O."/>
            <person name="Young S."/>
            <person name="Zeng Q."/>
            <person name="Zhou S."/>
            <person name="Galagan J."/>
            <person name="Cuomo C.A."/>
            <person name="Kistler H.C."/>
            <person name="Rep M."/>
        </authorList>
    </citation>
    <scope>NUCLEOTIDE SEQUENCE [LARGE SCALE GENOMIC DNA]</scope>
    <source>
        <strain evidence="2">4287</strain>
    </source>
</reference>
<dbReference type="EMBL" id="DS231699">
    <property type="protein sequence ID" value="KNB01273.1"/>
    <property type="molecule type" value="Genomic_DNA"/>
</dbReference>
<dbReference type="OrthoDB" id="3162524at2759"/>
<evidence type="ECO:0000313" key="3">
    <source>
        <dbReference type="Proteomes" id="UP000009097"/>
    </source>
</evidence>
<evidence type="ECO:0000313" key="2">
    <source>
        <dbReference type="EMBL" id="KNB01273.1"/>
    </source>
</evidence>
<sequence length="596" mass="65008">MSLQVSPWTFLGLESCHVFVTGASGGVGGAVVKEFLANGCRVTSFDRNSLNVEALSISEEQKTRLHHVSGDLRTESSIAQAFEEASSKFGPVQILIANAGITDESSHPLIWDIDTGRWDAVYSVNVRGTFLTIKHFLLSVKQAQEASGKELENVAIVVTGSETGVFGQAGHAEYASGKAGLQYGLVKTVKNEIVKLNSKGRINAVAPGWINTPLIGDRLDDPKERWAEAEATVSLRKIAEPSDAARCMAFLASHRAAGHITGQCISVDGGQEEARRLRICLSVDFDAVSGLIGTGHVPENKLADYSAAHFGGNVGVERLLRVFSKHGISQHVSWFIPGHSIESYPRQTQAIVASGAEIGLHGYSHESAYSLSEQQERDILVKCVELATSLCQGKKPVGYRAPLYEIRESTVRLLEEHGFLYDASLNSHDSLPYFLPKAFSEGKPAIPDYSQPASTWMKPIIFAEQPEPGSQEAETSLVEIPGSWYTEDATPLCFYPHSATTQGYVSTDVIEKMWLDRFEWLWENESFVHEGPGAGYGSIFPLILHPECAGRSHVIGMIDRFVAKLRAKANHASKGEITFECMTDVANAWKTRTPSS</sequence>
<dbReference type="InterPro" id="IPR036291">
    <property type="entry name" value="NAD(P)-bd_dom_sf"/>
</dbReference>